<dbReference type="RefSeq" id="WP_269762476.1">
    <property type="nucleotide sequence ID" value="NZ_JAPZEC010000002.1"/>
</dbReference>
<reference evidence="2" key="1">
    <citation type="submission" date="2022-12" db="EMBL/GenBank/DDBJ databases">
        <title>Genome of R. gnavus strain RSHDN_123.</title>
        <authorList>
            <person name="Abdugheni R."/>
        </authorList>
    </citation>
    <scope>NUCLEOTIDE SEQUENCE</scope>
    <source>
        <strain evidence="2">RSHDN_123</strain>
    </source>
</reference>
<name>A0A9X3HDZ8_MEDGN</name>
<organism evidence="2 3">
    <name type="scientific">Mediterraneibacter gnavus</name>
    <name type="common">Ruminococcus gnavus</name>
    <dbReference type="NCBI Taxonomy" id="33038"/>
    <lineage>
        <taxon>Bacteria</taxon>
        <taxon>Bacillati</taxon>
        <taxon>Bacillota</taxon>
        <taxon>Clostridia</taxon>
        <taxon>Lachnospirales</taxon>
        <taxon>Lachnospiraceae</taxon>
        <taxon>Mediterraneibacter</taxon>
    </lineage>
</organism>
<dbReference type="GO" id="GO:0016747">
    <property type="term" value="F:acyltransferase activity, transferring groups other than amino-acyl groups"/>
    <property type="evidence" value="ECO:0007669"/>
    <property type="project" value="InterPro"/>
</dbReference>
<proteinExistence type="predicted"/>
<dbReference type="AlphaFoldDB" id="A0A9X3HDZ8"/>
<protein>
    <submittedName>
        <fullName evidence="2">GNAT family N-acetyltransferase</fullName>
    </submittedName>
</protein>
<dbReference type="EMBL" id="JAPZED010000002">
    <property type="protein sequence ID" value="MCZ7693176.1"/>
    <property type="molecule type" value="Genomic_DNA"/>
</dbReference>
<dbReference type="Gene3D" id="3.40.630.30">
    <property type="match status" value="1"/>
</dbReference>
<dbReference type="Proteomes" id="UP001148455">
    <property type="component" value="Unassembled WGS sequence"/>
</dbReference>
<dbReference type="Pfam" id="PF13508">
    <property type="entry name" value="Acetyltransf_7"/>
    <property type="match status" value="1"/>
</dbReference>
<gene>
    <name evidence="2" type="ORF">O8D18_03820</name>
</gene>
<comment type="caution">
    <text evidence="2">The sequence shown here is derived from an EMBL/GenBank/DDBJ whole genome shotgun (WGS) entry which is preliminary data.</text>
</comment>
<evidence type="ECO:0000313" key="2">
    <source>
        <dbReference type="EMBL" id="MCZ7693176.1"/>
    </source>
</evidence>
<dbReference type="InterPro" id="IPR016181">
    <property type="entry name" value="Acyl_CoA_acyltransferase"/>
</dbReference>
<sequence>MIASSVEKNQWQEIRNIYIEAFPQKERKPFWVLQHSVKCGKVQIFVETVNNAVQGFIVVIPFKNMIMVDYLAVSAKTRSRGTGSRMLQDICQRFSGKKVVLLIERLEDEAENKEQRIARRKFYLKNGFTSSGIFIQGASGAMEVVNYGGMVTPEEYLSLQKYALGALFFRLSKIQLVN</sequence>
<dbReference type="SUPFAM" id="SSF55729">
    <property type="entry name" value="Acyl-CoA N-acyltransferases (Nat)"/>
    <property type="match status" value="1"/>
</dbReference>
<evidence type="ECO:0000313" key="3">
    <source>
        <dbReference type="Proteomes" id="UP001148455"/>
    </source>
</evidence>
<dbReference type="InterPro" id="IPR000182">
    <property type="entry name" value="GNAT_dom"/>
</dbReference>
<dbReference type="PROSITE" id="PS51186">
    <property type="entry name" value="GNAT"/>
    <property type="match status" value="1"/>
</dbReference>
<evidence type="ECO:0000259" key="1">
    <source>
        <dbReference type="PROSITE" id="PS51186"/>
    </source>
</evidence>
<feature type="domain" description="N-acetyltransferase" evidence="1">
    <location>
        <begin position="1"/>
        <end position="149"/>
    </location>
</feature>
<accession>A0A9X3HDZ8</accession>